<dbReference type="EMBL" id="OZ035838">
    <property type="protein sequence ID" value="CAL1583790.1"/>
    <property type="molecule type" value="Genomic_DNA"/>
</dbReference>
<dbReference type="Proteomes" id="UP001497482">
    <property type="component" value="Chromosome 16"/>
</dbReference>
<evidence type="ECO:0000313" key="1">
    <source>
        <dbReference type="EMBL" id="CAL1583790.1"/>
    </source>
</evidence>
<organism evidence="1 2">
    <name type="scientific">Knipowitschia caucasica</name>
    <name type="common">Caucasian dwarf goby</name>
    <name type="synonym">Pomatoschistus caucasicus</name>
    <dbReference type="NCBI Taxonomy" id="637954"/>
    <lineage>
        <taxon>Eukaryota</taxon>
        <taxon>Metazoa</taxon>
        <taxon>Chordata</taxon>
        <taxon>Craniata</taxon>
        <taxon>Vertebrata</taxon>
        <taxon>Euteleostomi</taxon>
        <taxon>Actinopterygii</taxon>
        <taxon>Neopterygii</taxon>
        <taxon>Teleostei</taxon>
        <taxon>Neoteleostei</taxon>
        <taxon>Acanthomorphata</taxon>
        <taxon>Gobiaria</taxon>
        <taxon>Gobiiformes</taxon>
        <taxon>Gobioidei</taxon>
        <taxon>Gobiidae</taxon>
        <taxon>Gobiinae</taxon>
        <taxon>Knipowitschia</taxon>
    </lineage>
</organism>
<proteinExistence type="predicted"/>
<gene>
    <name evidence="1" type="ORF">KC01_LOCUS14221</name>
</gene>
<keyword evidence="2" id="KW-1185">Reference proteome</keyword>
<evidence type="ECO:0000313" key="2">
    <source>
        <dbReference type="Proteomes" id="UP001497482"/>
    </source>
</evidence>
<name>A0AAV2K1P8_KNICA</name>
<accession>A0AAV2K1P8</accession>
<protein>
    <submittedName>
        <fullName evidence="1">Uncharacterized protein</fullName>
    </submittedName>
</protein>
<sequence>MNMEEDSEMGFSLNVSLLKNYRYIVIMSSNAAQHSCCLKNGLTVNYQRCGFKRSLSRNMRQGLGMDMRWTWNKQDATVDV</sequence>
<reference evidence="1 2" key="1">
    <citation type="submission" date="2024-04" db="EMBL/GenBank/DDBJ databases">
        <authorList>
            <person name="Waldvogel A.-M."/>
            <person name="Schoenle A."/>
        </authorList>
    </citation>
    <scope>NUCLEOTIDE SEQUENCE [LARGE SCALE GENOMIC DNA]</scope>
</reference>
<dbReference type="AlphaFoldDB" id="A0AAV2K1P8"/>